<organism evidence="10 11">
    <name type="scientific">Phlebotomus papatasi</name>
    <name type="common">Sandfly</name>
    <dbReference type="NCBI Taxonomy" id="29031"/>
    <lineage>
        <taxon>Eukaryota</taxon>
        <taxon>Metazoa</taxon>
        <taxon>Ecdysozoa</taxon>
        <taxon>Arthropoda</taxon>
        <taxon>Hexapoda</taxon>
        <taxon>Insecta</taxon>
        <taxon>Pterygota</taxon>
        <taxon>Neoptera</taxon>
        <taxon>Endopterygota</taxon>
        <taxon>Diptera</taxon>
        <taxon>Nematocera</taxon>
        <taxon>Psychodoidea</taxon>
        <taxon>Psychodidae</taxon>
        <taxon>Phlebotomus</taxon>
        <taxon>Phlebotomus</taxon>
    </lineage>
</organism>
<dbReference type="Pfam" id="PF00069">
    <property type="entry name" value="Pkinase"/>
    <property type="match status" value="1"/>
</dbReference>
<dbReference type="Gene3D" id="1.10.510.10">
    <property type="entry name" value="Transferase(Phosphotransferase) domain 1"/>
    <property type="match status" value="1"/>
</dbReference>
<evidence type="ECO:0000256" key="9">
    <source>
        <dbReference type="ARBA" id="ARBA00048679"/>
    </source>
</evidence>
<dbReference type="PANTHER" id="PTHR24356">
    <property type="entry name" value="SERINE/THREONINE-PROTEIN KINASE"/>
    <property type="match status" value="1"/>
</dbReference>
<dbReference type="InterPro" id="IPR050236">
    <property type="entry name" value="Ser_Thr_kinase_AGC"/>
</dbReference>
<keyword evidence="4" id="KW-0808">Transferase</keyword>
<evidence type="ECO:0000256" key="1">
    <source>
        <dbReference type="ARBA" id="ARBA00010006"/>
    </source>
</evidence>
<comment type="catalytic activity">
    <reaction evidence="8">
        <text>L-threonyl-[protein] + ATP = O-phospho-L-threonyl-[protein] + ADP + H(+)</text>
        <dbReference type="Rhea" id="RHEA:46608"/>
        <dbReference type="Rhea" id="RHEA-COMP:11060"/>
        <dbReference type="Rhea" id="RHEA-COMP:11605"/>
        <dbReference type="ChEBI" id="CHEBI:15378"/>
        <dbReference type="ChEBI" id="CHEBI:30013"/>
        <dbReference type="ChEBI" id="CHEBI:30616"/>
        <dbReference type="ChEBI" id="CHEBI:61977"/>
        <dbReference type="ChEBI" id="CHEBI:456216"/>
        <dbReference type="EC" id="2.7.11.1"/>
    </reaction>
</comment>
<comment type="catalytic activity">
    <reaction evidence="9">
        <text>L-seryl-[protein] + ATP = O-phospho-L-seryl-[protein] + ADP + H(+)</text>
        <dbReference type="Rhea" id="RHEA:17989"/>
        <dbReference type="Rhea" id="RHEA-COMP:9863"/>
        <dbReference type="Rhea" id="RHEA-COMP:11604"/>
        <dbReference type="ChEBI" id="CHEBI:15378"/>
        <dbReference type="ChEBI" id="CHEBI:29999"/>
        <dbReference type="ChEBI" id="CHEBI:30616"/>
        <dbReference type="ChEBI" id="CHEBI:83421"/>
        <dbReference type="ChEBI" id="CHEBI:456216"/>
        <dbReference type="EC" id="2.7.11.1"/>
    </reaction>
</comment>
<dbReference type="FunFam" id="1.10.510.10:FF:000405">
    <property type="entry name" value="Mitogen-activated protein kinase"/>
    <property type="match status" value="1"/>
</dbReference>
<dbReference type="GO" id="GO:0005524">
    <property type="term" value="F:ATP binding"/>
    <property type="evidence" value="ECO:0007669"/>
    <property type="project" value="UniProtKB-KW"/>
</dbReference>
<dbReference type="InterPro" id="IPR011009">
    <property type="entry name" value="Kinase-like_dom_sf"/>
</dbReference>
<dbReference type="EMBL" id="AJVK01013682">
    <property type="status" value="NOT_ANNOTATED_CDS"/>
    <property type="molecule type" value="Genomic_DNA"/>
</dbReference>
<dbReference type="VEuPathDB" id="VectorBase:PPAPM1_001905"/>
<dbReference type="EnsemblMetazoa" id="PPAI005177-RA">
    <property type="protein sequence ID" value="PPAI005177-PA"/>
    <property type="gene ID" value="PPAI005177"/>
</dbReference>
<proteinExistence type="inferred from homology"/>
<evidence type="ECO:0000256" key="6">
    <source>
        <dbReference type="ARBA" id="ARBA00022777"/>
    </source>
</evidence>
<keyword evidence="3" id="KW-0723">Serine/threonine-protein kinase</keyword>
<dbReference type="Proteomes" id="UP000092462">
    <property type="component" value="Unassembled WGS sequence"/>
</dbReference>
<dbReference type="SUPFAM" id="SSF56112">
    <property type="entry name" value="Protein kinase-like (PK-like)"/>
    <property type="match status" value="1"/>
</dbReference>
<protein>
    <recommendedName>
        <fullName evidence="2">non-specific serine/threonine protein kinase</fullName>
        <ecNumber evidence="2">2.7.11.1</ecNumber>
    </recommendedName>
</protein>
<keyword evidence="7" id="KW-0067">ATP-binding</keyword>
<comment type="similarity">
    <text evidence="1">Belongs to the protein kinase superfamily. AGC Ser/Thr protein kinase family. PDPK1 subfamily.</text>
</comment>
<dbReference type="PANTHER" id="PTHR24356:SF163">
    <property type="entry name" value="3-PHOSPHOINOSITIDE-DEPENDENT PROTEIN KINASE 1-RELATED"/>
    <property type="match status" value="1"/>
</dbReference>
<keyword evidence="11" id="KW-1185">Reference proteome</keyword>
<dbReference type="GO" id="GO:0004674">
    <property type="term" value="F:protein serine/threonine kinase activity"/>
    <property type="evidence" value="ECO:0007669"/>
    <property type="project" value="UniProtKB-KW"/>
</dbReference>
<dbReference type="PROSITE" id="PS00108">
    <property type="entry name" value="PROTEIN_KINASE_ST"/>
    <property type="match status" value="1"/>
</dbReference>
<dbReference type="InterPro" id="IPR008271">
    <property type="entry name" value="Ser/Thr_kinase_AS"/>
</dbReference>
<dbReference type="VEuPathDB" id="VectorBase:PPAI005177"/>
<dbReference type="InterPro" id="IPR000719">
    <property type="entry name" value="Prot_kinase_dom"/>
</dbReference>
<dbReference type="SMART" id="SM00220">
    <property type="entry name" value="S_TKc"/>
    <property type="match status" value="1"/>
</dbReference>
<keyword evidence="6" id="KW-0418">Kinase</keyword>
<dbReference type="EC" id="2.7.11.1" evidence="2"/>
<sequence length="258" mass="28941">MSGVPGFVSLYCSFQDPRSLYFVMTYAANGDLLPYINKVGSFDMDCTRFYAAELVIALEEMHKRGVIHRDLKPENILLDEKMHSLIADFGSAKIITAQDTNAVAPVRPPPEDRVAPTSRSFRRNSFVGTAQYVSPEVLKGQPATKAVDLWALGCIVYQMVSGLPPFRAGSEYLIFQKILKQDLTFPDGFDVAAKDLVEKLLVLDPNARLGADNPDDRYDSIRDHVFFNGINWCNLREQTPPQIYPYLPGRSLESETLK</sequence>
<dbReference type="Gene3D" id="3.30.200.20">
    <property type="entry name" value="Phosphorylase Kinase, domain 1"/>
    <property type="match status" value="1"/>
</dbReference>
<dbReference type="PROSITE" id="PS50011">
    <property type="entry name" value="PROTEIN_KINASE_DOM"/>
    <property type="match status" value="1"/>
</dbReference>
<evidence type="ECO:0000256" key="4">
    <source>
        <dbReference type="ARBA" id="ARBA00022679"/>
    </source>
</evidence>
<name>A0A1B0DBI8_PHLPP</name>
<evidence type="ECO:0000256" key="3">
    <source>
        <dbReference type="ARBA" id="ARBA00022527"/>
    </source>
</evidence>
<reference evidence="10" key="1">
    <citation type="submission" date="2022-08" db="UniProtKB">
        <authorList>
            <consortium name="EnsemblMetazoa"/>
        </authorList>
    </citation>
    <scope>IDENTIFICATION</scope>
    <source>
        <strain evidence="10">Israel</strain>
    </source>
</reference>
<evidence type="ECO:0000256" key="5">
    <source>
        <dbReference type="ARBA" id="ARBA00022741"/>
    </source>
</evidence>
<evidence type="ECO:0000313" key="10">
    <source>
        <dbReference type="EnsemblMetazoa" id="PPAI005177-PA"/>
    </source>
</evidence>
<evidence type="ECO:0000313" key="11">
    <source>
        <dbReference type="Proteomes" id="UP000092462"/>
    </source>
</evidence>
<evidence type="ECO:0000256" key="2">
    <source>
        <dbReference type="ARBA" id="ARBA00012513"/>
    </source>
</evidence>
<dbReference type="InterPro" id="IPR039046">
    <property type="entry name" value="PDPK1"/>
</dbReference>
<dbReference type="CDD" id="cd05581">
    <property type="entry name" value="STKc_PDK1"/>
    <property type="match status" value="1"/>
</dbReference>
<evidence type="ECO:0000256" key="8">
    <source>
        <dbReference type="ARBA" id="ARBA00047899"/>
    </source>
</evidence>
<dbReference type="FunFam" id="1.10.510.10:FF:000587">
    <property type="entry name" value="Phosphoinositide-dependent kinase 1, isoform F"/>
    <property type="match status" value="1"/>
</dbReference>
<keyword evidence="5" id="KW-0547">Nucleotide-binding</keyword>
<dbReference type="GO" id="GO:0035556">
    <property type="term" value="P:intracellular signal transduction"/>
    <property type="evidence" value="ECO:0007669"/>
    <property type="project" value="TreeGrafter"/>
</dbReference>
<accession>A0A1B0DBI8</accession>
<dbReference type="AlphaFoldDB" id="A0A1B0DBI8"/>
<evidence type="ECO:0000256" key="7">
    <source>
        <dbReference type="ARBA" id="ARBA00022840"/>
    </source>
</evidence>